<dbReference type="SUPFAM" id="SSF54909">
    <property type="entry name" value="Dimeric alpha+beta barrel"/>
    <property type="match status" value="1"/>
</dbReference>
<protein>
    <submittedName>
        <fullName evidence="2">DUF3291 domain-containing protein</fullName>
    </submittedName>
</protein>
<dbReference type="EMBL" id="JAICBX010000001">
    <property type="protein sequence ID" value="MBW8636897.1"/>
    <property type="molecule type" value="Genomic_DNA"/>
</dbReference>
<sequence length="151" mass="17587">MHLAELNIGRTRYDLDDPRMADFVNRLDVVNALAERSKGFVWRLTDEAGETVALEDDPHVIVNLSVWETAEDLEHFVWNTVHRKVYGRRGEWFETMGKAHFVMWRIEEGCVPTVAEAMARLEHLRQHGPSDHAFGWEGLPNLKTWFEKRCA</sequence>
<accession>A0AAE2ZLP6</accession>
<gene>
    <name evidence="2" type="ORF">K1W69_06830</name>
</gene>
<dbReference type="InterPro" id="IPR011008">
    <property type="entry name" value="Dimeric_a/b-barrel"/>
</dbReference>
<comment type="caution">
    <text evidence="2">The sequence shown here is derived from an EMBL/GenBank/DDBJ whole genome shotgun (WGS) entry which is preliminary data.</text>
</comment>
<organism evidence="2 3">
    <name type="scientific">Flavimaribacter sediminis</name>
    <dbReference type="NCBI Taxonomy" id="2865987"/>
    <lineage>
        <taxon>Bacteria</taxon>
        <taxon>Pseudomonadati</taxon>
        <taxon>Pseudomonadota</taxon>
        <taxon>Alphaproteobacteria</taxon>
        <taxon>Hyphomicrobiales</taxon>
        <taxon>Rhizobiaceae</taxon>
        <taxon>Flavimaribacter</taxon>
    </lineage>
</organism>
<dbReference type="Pfam" id="PF11695">
    <property type="entry name" value="DUF3291"/>
    <property type="match status" value="1"/>
</dbReference>
<proteinExistence type="predicted"/>
<dbReference type="RefSeq" id="WP_220227541.1">
    <property type="nucleotide sequence ID" value="NZ_JAICBX010000001.1"/>
</dbReference>
<evidence type="ECO:0000313" key="3">
    <source>
        <dbReference type="Proteomes" id="UP001196509"/>
    </source>
</evidence>
<name>A0AAE2ZLP6_9HYPH</name>
<feature type="domain" description="DUF3291" evidence="1">
    <location>
        <begin position="3"/>
        <end position="137"/>
    </location>
</feature>
<evidence type="ECO:0000259" key="1">
    <source>
        <dbReference type="Pfam" id="PF11695"/>
    </source>
</evidence>
<dbReference type="Proteomes" id="UP001196509">
    <property type="component" value="Unassembled WGS sequence"/>
</dbReference>
<dbReference type="AlphaFoldDB" id="A0AAE2ZLP6"/>
<dbReference type="InterPro" id="IPR021708">
    <property type="entry name" value="DUF3291"/>
</dbReference>
<reference evidence="2" key="1">
    <citation type="submission" date="2021-08" db="EMBL/GenBank/DDBJ databases">
        <title>Hoeflea bacterium WL0058 sp. nov., isolated from the sediment.</title>
        <authorList>
            <person name="Wang L."/>
            <person name="Zhang D."/>
        </authorList>
    </citation>
    <scope>NUCLEOTIDE SEQUENCE</scope>
    <source>
        <strain evidence="2">WL0058</strain>
    </source>
</reference>
<keyword evidence="3" id="KW-1185">Reference proteome</keyword>
<evidence type="ECO:0000313" key="2">
    <source>
        <dbReference type="EMBL" id="MBW8636897.1"/>
    </source>
</evidence>